<keyword evidence="3" id="KW-0963">Cytoplasm</keyword>
<dbReference type="Pfam" id="PF03501">
    <property type="entry name" value="S10_plectin"/>
    <property type="match status" value="1"/>
</dbReference>
<feature type="compositionally biased region" description="Basic and acidic residues" evidence="6">
    <location>
        <begin position="118"/>
        <end position="135"/>
    </location>
</feature>
<comment type="subcellular location">
    <subcellularLocation>
        <location evidence="1">Cytoplasm</location>
    </subcellularLocation>
</comment>
<evidence type="ECO:0000256" key="4">
    <source>
        <dbReference type="ARBA" id="ARBA00022980"/>
    </source>
</evidence>
<evidence type="ECO:0000313" key="8">
    <source>
        <dbReference type="EMBL" id="BAJ93723.1"/>
    </source>
</evidence>
<reference evidence="8" key="1">
    <citation type="journal article" date="2011" name="Plant Physiol.">
        <title>Comprehensive sequence analysis of 24,783 barley full-length cDNAs derived from 12 clone libraries.</title>
        <authorList>
            <person name="Matsumoto T."/>
            <person name="Tanaka T."/>
            <person name="Sakai H."/>
            <person name="Amano N."/>
            <person name="Kanamori H."/>
            <person name="Kurita K."/>
            <person name="Kikuta A."/>
            <person name="Kamiya K."/>
            <person name="Yamamoto M."/>
            <person name="Ikawa H."/>
            <person name="Fujii N."/>
            <person name="Hori K."/>
            <person name="Itoh T."/>
            <person name="Sato K."/>
        </authorList>
    </citation>
    <scope>NUCLEOTIDE SEQUENCE</scope>
</reference>
<protein>
    <submittedName>
        <fullName evidence="8">Predicted protein</fullName>
    </submittedName>
</protein>
<organism evidence="8">
    <name type="scientific">Hordeum vulgare subsp. vulgare</name>
    <name type="common">Domesticated barley</name>
    <dbReference type="NCBI Taxonomy" id="112509"/>
    <lineage>
        <taxon>Eukaryota</taxon>
        <taxon>Viridiplantae</taxon>
        <taxon>Streptophyta</taxon>
        <taxon>Embryophyta</taxon>
        <taxon>Tracheophyta</taxon>
        <taxon>Spermatophyta</taxon>
        <taxon>Magnoliopsida</taxon>
        <taxon>Liliopsida</taxon>
        <taxon>Poales</taxon>
        <taxon>Poaceae</taxon>
        <taxon>BOP clade</taxon>
        <taxon>Pooideae</taxon>
        <taxon>Triticodae</taxon>
        <taxon>Triticeae</taxon>
        <taxon>Hordeinae</taxon>
        <taxon>Hordeum</taxon>
    </lineage>
</organism>
<dbReference type="GO" id="GO:0005737">
    <property type="term" value="C:cytoplasm"/>
    <property type="evidence" value="ECO:0007669"/>
    <property type="project" value="UniProtKB-SubCell"/>
</dbReference>
<keyword evidence="5" id="KW-0687">Ribonucleoprotein</keyword>
<feature type="compositionally biased region" description="Low complexity" evidence="6">
    <location>
        <begin position="191"/>
        <end position="204"/>
    </location>
</feature>
<evidence type="ECO:0000256" key="5">
    <source>
        <dbReference type="ARBA" id="ARBA00023274"/>
    </source>
</evidence>
<evidence type="ECO:0000256" key="2">
    <source>
        <dbReference type="ARBA" id="ARBA00007278"/>
    </source>
</evidence>
<dbReference type="GO" id="GO:0005840">
    <property type="term" value="C:ribosome"/>
    <property type="evidence" value="ECO:0007669"/>
    <property type="project" value="UniProtKB-KW"/>
</dbReference>
<keyword evidence="4" id="KW-0689">Ribosomal protein</keyword>
<evidence type="ECO:0000256" key="6">
    <source>
        <dbReference type="SAM" id="MobiDB-lite"/>
    </source>
</evidence>
<dbReference type="PANTHER" id="PTHR12146:SF0">
    <property type="entry name" value="RIBOSOMAL PROTEIN S10"/>
    <property type="match status" value="1"/>
</dbReference>
<comment type="similarity">
    <text evidence="2">Belongs to the eukaryotic ribosomal protein eS10 family.</text>
</comment>
<accession>F2DF52</accession>
<feature type="domain" description="Plectin/eS10 N-terminal" evidence="7">
    <location>
        <begin position="19"/>
        <end position="110"/>
    </location>
</feature>
<dbReference type="PANTHER" id="PTHR12146">
    <property type="entry name" value="40S RIBOSOMAL PROTEIN S10"/>
    <property type="match status" value="1"/>
</dbReference>
<evidence type="ECO:0000259" key="7">
    <source>
        <dbReference type="Pfam" id="PF03501"/>
    </source>
</evidence>
<proteinExistence type="evidence at transcript level"/>
<evidence type="ECO:0000256" key="1">
    <source>
        <dbReference type="ARBA" id="ARBA00004496"/>
    </source>
</evidence>
<dbReference type="InterPro" id="IPR037447">
    <property type="entry name" value="Ribosomal_eS10"/>
</dbReference>
<sequence>EVIHRIVFVGLYRREEMLISKENRKKVYTYLFKEGVLVAKKDTHLPKHTDIDVPNLHVIKLMQSFTSKKLVKEEFNWQYYYWFLTNEGIEYLRQYLGLHEGVVPDTLKKKSRAAARPAEGERRPRGPRDGARAPREGQQGGQQGEKKVGAPADASFGFRGQQPMGRGRPQGSPQQGRDSYRREGGRGGAPGSAPGSTAPRGNAN</sequence>
<dbReference type="Gene3D" id="1.10.10.10">
    <property type="entry name" value="Winged helix-like DNA-binding domain superfamily/Winged helix DNA-binding domain"/>
    <property type="match status" value="1"/>
</dbReference>
<dbReference type="AlphaFoldDB" id="F2DF52"/>
<dbReference type="InterPro" id="IPR005326">
    <property type="entry name" value="Plectin_eS10_N"/>
</dbReference>
<dbReference type="InterPro" id="IPR036388">
    <property type="entry name" value="WH-like_DNA-bd_sf"/>
</dbReference>
<dbReference type="GO" id="GO:1990904">
    <property type="term" value="C:ribonucleoprotein complex"/>
    <property type="evidence" value="ECO:0007669"/>
    <property type="project" value="UniProtKB-KW"/>
</dbReference>
<feature type="region of interest" description="Disordered" evidence="6">
    <location>
        <begin position="108"/>
        <end position="204"/>
    </location>
</feature>
<evidence type="ECO:0000256" key="3">
    <source>
        <dbReference type="ARBA" id="ARBA00022490"/>
    </source>
</evidence>
<feature type="compositionally biased region" description="Low complexity" evidence="6">
    <location>
        <begin position="159"/>
        <end position="177"/>
    </location>
</feature>
<dbReference type="EMBL" id="AK362519">
    <property type="protein sequence ID" value="BAJ93723.1"/>
    <property type="molecule type" value="mRNA"/>
</dbReference>
<feature type="non-terminal residue" evidence="8">
    <location>
        <position position="1"/>
    </location>
</feature>
<dbReference type="FunFam" id="1.10.10.10:FF:000025">
    <property type="entry name" value="40S ribosomal protein S10"/>
    <property type="match status" value="1"/>
</dbReference>
<name>F2DF52_HORVV</name>